<dbReference type="Proteomes" id="UP000664169">
    <property type="component" value="Unassembled WGS sequence"/>
</dbReference>
<keyword evidence="5 9" id="KW-0472">Membrane</keyword>
<keyword evidence="6" id="KW-1015">Disulfide bond</keyword>
<evidence type="ECO:0000313" key="12">
    <source>
        <dbReference type="EMBL" id="CAF9932533.1"/>
    </source>
</evidence>
<evidence type="ECO:0000256" key="2">
    <source>
        <dbReference type="ARBA" id="ARBA00007528"/>
    </source>
</evidence>
<evidence type="ECO:0000256" key="10">
    <source>
        <dbReference type="SAM" id="Phobius"/>
    </source>
</evidence>
<dbReference type="AlphaFoldDB" id="A0A8H3G3L1"/>
<dbReference type="SUPFAM" id="SSF51445">
    <property type="entry name" value="(Trans)glycosidases"/>
    <property type="match status" value="1"/>
</dbReference>
<dbReference type="EMBL" id="CAJPDQ010000045">
    <property type="protein sequence ID" value="CAF9932533.1"/>
    <property type="molecule type" value="Genomic_DNA"/>
</dbReference>
<dbReference type="FunFam" id="3.20.20.80:FF:000038">
    <property type="entry name" value="1,3-beta-glucanosyltransferase"/>
    <property type="match status" value="1"/>
</dbReference>
<evidence type="ECO:0000256" key="5">
    <source>
        <dbReference type="ARBA" id="ARBA00023136"/>
    </source>
</evidence>
<dbReference type="EC" id="2.4.1.-" evidence="9"/>
<evidence type="ECO:0000256" key="3">
    <source>
        <dbReference type="ARBA" id="ARBA00022622"/>
    </source>
</evidence>
<organism evidence="12 13">
    <name type="scientific">Gomphillus americanus</name>
    <dbReference type="NCBI Taxonomy" id="1940652"/>
    <lineage>
        <taxon>Eukaryota</taxon>
        <taxon>Fungi</taxon>
        <taxon>Dikarya</taxon>
        <taxon>Ascomycota</taxon>
        <taxon>Pezizomycotina</taxon>
        <taxon>Lecanoromycetes</taxon>
        <taxon>OSLEUM clade</taxon>
        <taxon>Ostropomycetidae</taxon>
        <taxon>Ostropales</taxon>
        <taxon>Graphidaceae</taxon>
        <taxon>Gomphilloideae</taxon>
        <taxon>Gomphillus</taxon>
    </lineage>
</organism>
<comment type="function">
    <text evidence="9">Splits internally a 1,3-beta-glucan molecule and transfers the newly generated reducing end (the donor) to the non-reducing end of another 1,3-beta-glucan molecule (the acceptor) forming a 1,3-beta linkage, resulting in the elongation of 1,3-beta-glucan chains in the cell wall.</text>
</comment>
<dbReference type="GO" id="GO:0071970">
    <property type="term" value="P:fungal-type cell wall (1-&gt;3)-beta-D-glucan biosynthetic process"/>
    <property type="evidence" value="ECO:0007669"/>
    <property type="project" value="TreeGrafter"/>
</dbReference>
<evidence type="ECO:0000256" key="9">
    <source>
        <dbReference type="RuleBase" id="RU361209"/>
    </source>
</evidence>
<protein>
    <recommendedName>
        <fullName evidence="9">1,3-beta-glucanosyltransferase</fullName>
        <ecNumber evidence="9">2.4.1.-</ecNumber>
    </recommendedName>
</protein>
<comment type="subcellular location">
    <subcellularLocation>
        <location evidence="1 9">Cell membrane</location>
        <topology evidence="1 9">Lipid-anchor</topology>
        <topology evidence="1 9">GPI-anchor</topology>
    </subcellularLocation>
</comment>
<evidence type="ECO:0000256" key="4">
    <source>
        <dbReference type="ARBA" id="ARBA00022729"/>
    </source>
</evidence>
<dbReference type="Pfam" id="PF03198">
    <property type="entry name" value="Glyco_hydro_72"/>
    <property type="match status" value="1"/>
</dbReference>
<feature type="signal peptide" evidence="9">
    <location>
        <begin position="1"/>
        <end position="23"/>
    </location>
</feature>
<comment type="similarity">
    <text evidence="2 9">Belongs to the glycosyl hydrolase 72 family.</text>
</comment>
<dbReference type="InterPro" id="IPR012946">
    <property type="entry name" value="X8"/>
</dbReference>
<evidence type="ECO:0000256" key="6">
    <source>
        <dbReference type="ARBA" id="ARBA00023157"/>
    </source>
</evidence>
<dbReference type="Gene3D" id="3.20.20.80">
    <property type="entry name" value="Glycosidases"/>
    <property type="match status" value="1"/>
</dbReference>
<dbReference type="GO" id="GO:0042124">
    <property type="term" value="F:1,3-beta-glucanosyltransferase activity"/>
    <property type="evidence" value="ECO:0007669"/>
    <property type="project" value="TreeGrafter"/>
</dbReference>
<proteinExistence type="inferred from homology"/>
<evidence type="ECO:0000256" key="7">
    <source>
        <dbReference type="ARBA" id="ARBA00023180"/>
    </source>
</evidence>
<keyword evidence="7" id="KW-0325">Glycoprotein</keyword>
<dbReference type="GO" id="GO:0031505">
    <property type="term" value="P:fungal-type cell wall organization"/>
    <property type="evidence" value="ECO:0007669"/>
    <property type="project" value="TreeGrafter"/>
</dbReference>
<keyword evidence="8 9" id="KW-0449">Lipoprotein</keyword>
<keyword evidence="4 9" id="KW-0732">Signal</keyword>
<dbReference type="PANTHER" id="PTHR31468:SF2">
    <property type="entry name" value="1,3-BETA-GLUCANOSYLTRANSFERASE GAS1"/>
    <property type="match status" value="1"/>
</dbReference>
<feature type="transmembrane region" description="Helical" evidence="10">
    <location>
        <begin position="506"/>
        <end position="527"/>
    </location>
</feature>
<dbReference type="InterPro" id="IPR017853">
    <property type="entry name" value="GH"/>
</dbReference>
<dbReference type="OrthoDB" id="421038at2759"/>
<dbReference type="Gene3D" id="1.20.58.1040">
    <property type="match status" value="1"/>
</dbReference>
<comment type="caution">
    <text evidence="12">The sequence shown here is derived from an EMBL/GenBank/DDBJ whole genome shotgun (WGS) entry which is preliminary data.</text>
</comment>
<feature type="chain" id="PRO_5034494449" description="1,3-beta-glucanosyltransferase" evidence="9">
    <location>
        <begin position="24"/>
        <end position="528"/>
    </location>
</feature>
<reference evidence="12" key="1">
    <citation type="submission" date="2021-03" db="EMBL/GenBank/DDBJ databases">
        <authorList>
            <person name="Tagirdzhanova G."/>
        </authorList>
    </citation>
    <scope>NUCLEOTIDE SEQUENCE</scope>
</reference>
<name>A0A8H3G3L1_9LECA</name>
<keyword evidence="13" id="KW-1185">Reference proteome</keyword>
<dbReference type="GO" id="GO:0098552">
    <property type="term" value="C:side of membrane"/>
    <property type="evidence" value="ECO:0007669"/>
    <property type="project" value="UniProtKB-KW"/>
</dbReference>
<dbReference type="SMART" id="SM00768">
    <property type="entry name" value="X8"/>
    <property type="match status" value="1"/>
</dbReference>
<sequence length="528" mass="55836">MVVAKLASLAVAATALFASVVNADPDPIVIKGSKFFYKTNGTQFFIRGVDYQQNPSTLSSSTATINDPLADSSGCKRDLPYLLKIRTNAVRVYAIDPTQSHDDCMKLFGDNGIYVIADLSSPELSINREDPTWTIDLYNRYTSVVDLMAKYTNTLGFFAGNEVSNNLNNTQSMAYVKAAVRDMKSYIKSKSYRSIGVGYATDDDATIRDGVRPYMNCDSSDVSVDFFGYNIYEWCKPSDNYQTSGYSDRTAEFKNYSVPVFFAEYGCNTSPPRLFRDTPVLFSPPMSDVWSGGLVYEYFNDVNKFGLVTVSNGALQTLSDFNAYATQVASVKPSLMTASAYSPTNTALQTCPGVGGNWNASSTLPPAPNNDLCNCAVSNATCVANSDLSTDDYGDLFSFVCGAGACDGIIGDGSKGEYGAFSMCSAKQRLSIAMNAYYIMQGGDSQACSFGGKASTQTPSIAGSCGASLTQAGGALGTGTSTAGASGGSSSSSSGASVSVLPTFDFGVLAVGAYTVVATALGAGLFWL</sequence>
<evidence type="ECO:0000259" key="11">
    <source>
        <dbReference type="SMART" id="SM00768"/>
    </source>
</evidence>
<accession>A0A8H3G3L1</accession>
<dbReference type="GO" id="GO:0005886">
    <property type="term" value="C:plasma membrane"/>
    <property type="evidence" value="ECO:0007669"/>
    <property type="project" value="UniProtKB-SubCell"/>
</dbReference>
<keyword evidence="9" id="KW-0808">Transferase</keyword>
<evidence type="ECO:0000256" key="1">
    <source>
        <dbReference type="ARBA" id="ARBA00004609"/>
    </source>
</evidence>
<feature type="domain" description="X8" evidence="11">
    <location>
        <begin position="380"/>
        <end position="467"/>
    </location>
</feature>
<evidence type="ECO:0000256" key="8">
    <source>
        <dbReference type="ARBA" id="ARBA00023288"/>
    </source>
</evidence>
<dbReference type="Pfam" id="PF07983">
    <property type="entry name" value="X8"/>
    <property type="match status" value="1"/>
</dbReference>
<evidence type="ECO:0000313" key="13">
    <source>
        <dbReference type="Proteomes" id="UP000664169"/>
    </source>
</evidence>
<dbReference type="PANTHER" id="PTHR31468">
    <property type="entry name" value="1,3-BETA-GLUCANOSYLTRANSFERASE GAS1"/>
    <property type="match status" value="1"/>
</dbReference>
<dbReference type="InterPro" id="IPR004886">
    <property type="entry name" value="Glucanosyltransferase"/>
</dbReference>
<keyword evidence="3 9" id="KW-0336">GPI-anchor</keyword>
<keyword evidence="10" id="KW-0812">Transmembrane</keyword>
<gene>
    <name evidence="12" type="ORF">GOMPHAMPRED_006601</name>
</gene>
<keyword evidence="10" id="KW-1133">Transmembrane helix</keyword>